<dbReference type="AlphaFoldDB" id="A0A380L0Z1"/>
<sequence length="94" mass="10786">MMKPEFIDKLQSQYALSLDVDEKIKEIGYDKPSLFLAGRQDQVVGFEQLAALLRNYPRASLAVLDIAGHNLQIDQEDLFATLAEEWLERVFEND</sequence>
<evidence type="ECO:0000313" key="2">
    <source>
        <dbReference type="Proteomes" id="UP000254634"/>
    </source>
</evidence>
<dbReference type="GO" id="GO:0016787">
    <property type="term" value="F:hydrolase activity"/>
    <property type="evidence" value="ECO:0007669"/>
    <property type="project" value="UniProtKB-KW"/>
</dbReference>
<dbReference type="SUPFAM" id="SSF53474">
    <property type="entry name" value="alpha/beta-Hydrolases"/>
    <property type="match status" value="1"/>
</dbReference>
<dbReference type="InterPro" id="IPR029058">
    <property type="entry name" value="AB_hydrolase_fold"/>
</dbReference>
<dbReference type="EC" id="3.7.1.-" evidence="1"/>
<dbReference type="EMBL" id="UHFR01000005">
    <property type="protein sequence ID" value="SUN77546.1"/>
    <property type="molecule type" value="Genomic_DNA"/>
</dbReference>
<dbReference type="STRING" id="1123307.GCA_000380065_00142"/>
<name>A0A380L0Z1_9STRE</name>
<dbReference type="RefSeq" id="WP_223873775.1">
    <property type="nucleotide sequence ID" value="NZ_UHFR01000005.1"/>
</dbReference>
<keyword evidence="1" id="KW-0378">Hydrolase</keyword>
<gene>
    <name evidence="1" type="ORF">NCTC13765_02073</name>
</gene>
<dbReference type="Gene3D" id="3.40.50.1820">
    <property type="entry name" value="alpha/beta hydrolase"/>
    <property type="match status" value="1"/>
</dbReference>
<accession>A0A380L0Z1</accession>
<evidence type="ECO:0000313" key="1">
    <source>
        <dbReference type="EMBL" id="SUN77546.1"/>
    </source>
</evidence>
<organism evidence="1 2">
    <name type="scientific">Streptococcus massiliensis</name>
    <dbReference type="NCBI Taxonomy" id="313439"/>
    <lineage>
        <taxon>Bacteria</taxon>
        <taxon>Bacillati</taxon>
        <taxon>Bacillota</taxon>
        <taxon>Bacilli</taxon>
        <taxon>Lactobacillales</taxon>
        <taxon>Streptococcaceae</taxon>
        <taxon>Streptococcus</taxon>
    </lineage>
</organism>
<dbReference type="Proteomes" id="UP000254634">
    <property type="component" value="Unassembled WGS sequence"/>
</dbReference>
<proteinExistence type="predicted"/>
<protein>
    <submittedName>
        <fullName evidence="1">2-hydroxy-6-oxo-6-phenylhexa-2,4-dienoate hydrolase</fullName>
        <ecNumber evidence="1">3.7.1.-</ecNumber>
    </submittedName>
</protein>
<keyword evidence="2" id="KW-1185">Reference proteome</keyword>
<reference evidence="1" key="1">
    <citation type="submission" date="2018-06" db="EMBL/GenBank/DDBJ databases">
        <authorList>
            <consortium name="Pathogen Informatics"/>
            <person name="Doyle S."/>
        </authorList>
    </citation>
    <scope>NUCLEOTIDE SEQUENCE [LARGE SCALE GENOMIC DNA]</scope>
    <source>
        <strain evidence="1">NCTC13765</strain>
    </source>
</reference>